<evidence type="ECO:0000313" key="6">
    <source>
        <dbReference type="Proteomes" id="UP000224634"/>
    </source>
</evidence>
<feature type="signal peptide" evidence="3">
    <location>
        <begin position="1"/>
        <end position="23"/>
    </location>
</feature>
<feature type="compositionally biased region" description="Basic and acidic residues" evidence="1">
    <location>
        <begin position="112"/>
        <end position="122"/>
    </location>
</feature>
<accession>A0A2B7YE68</accession>
<feature type="domain" description="Mid2" evidence="4">
    <location>
        <begin position="138"/>
        <end position="201"/>
    </location>
</feature>
<dbReference type="STRING" id="1447883.A0A2B7YE68"/>
<evidence type="ECO:0000256" key="1">
    <source>
        <dbReference type="SAM" id="MobiDB-lite"/>
    </source>
</evidence>
<evidence type="ECO:0000313" key="5">
    <source>
        <dbReference type="EMBL" id="PGH19333.1"/>
    </source>
</evidence>
<comment type="caution">
    <text evidence="5">The sequence shown here is derived from an EMBL/GenBank/DDBJ whole genome shotgun (WGS) entry which is preliminary data.</text>
</comment>
<evidence type="ECO:0000259" key="4">
    <source>
        <dbReference type="Pfam" id="PF04478"/>
    </source>
</evidence>
<organism evidence="5 6">
    <name type="scientific">Polytolypa hystricis (strain UAMH7299)</name>
    <dbReference type="NCBI Taxonomy" id="1447883"/>
    <lineage>
        <taxon>Eukaryota</taxon>
        <taxon>Fungi</taxon>
        <taxon>Dikarya</taxon>
        <taxon>Ascomycota</taxon>
        <taxon>Pezizomycotina</taxon>
        <taxon>Eurotiomycetes</taxon>
        <taxon>Eurotiomycetidae</taxon>
        <taxon>Onygenales</taxon>
        <taxon>Onygenales incertae sedis</taxon>
        <taxon>Polytolypa</taxon>
    </lineage>
</organism>
<protein>
    <recommendedName>
        <fullName evidence="4">Mid2 domain-containing protein</fullName>
    </recommendedName>
</protein>
<dbReference type="Pfam" id="PF04478">
    <property type="entry name" value="Mid2"/>
    <property type="match status" value="1"/>
</dbReference>
<feature type="chain" id="PRO_5012948042" description="Mid2 domain-containing protein" evidence="3">
    <location>
        <begin position="24"/>
        <end position="267"/>
    </location>
</feature>
<dbReference type="EMBL" id="PDNA01000048">
    <property type="protein sequence ID" value="PGH19333.1"/>
    <property type="molecule type" value="Genomic_DNA"/>
</dbReference>
<feature type="region of interest" description="Disordered" evidence="1">
    <location>
        <begin position="33"/>
        <end position="137"/>
    </location>
</feature>
<gene>
    <name evidence="5" type="ORF">AJ80_03973</name>
</gene>
<keyword evidence="2" id="KW-1133">Transmembrane helix</keyword>
<dbReference type="AlphaFoldDB" id="A0A2B7YE68"/>
<keyword evidence="6" id="KW-1185">Reference proteome</keyword>
<feature type="region of interest" description="Disordered" evidence="1">
    <location>
        <begin position="155"/>
        <end position="179"/>
    </location>
</feature>
<keyword evidence="2" id="KW-0812">Transmembrane</keyword>
<evidence type="ECO:0000256" key="3">
    <source>
        <dbReference type="SAM" id="SignalP"/>
    </source>
</evidence>
<dbReference type="Proteomes" id="UP000224634">
    <property type="component" value="Unassembled WGS sequence"/>
</dbReference>
<feature type="region of interest" description="Disordered" evidence="1">
    <location>
        <begin position="217"/>
        <end position="267"/>
    </location>
</feature>
<keyword evidence="3" id="KW-0732">Signal</keyword>
<dbReference type="OrthoDB" id="5425782at2759"/>
<feature type="compositionally biased region" description="Polar residues" evidence="1">
    <location>
        <begin position="233"/>
        <end position="267"/>
    </location>
</feature>
<reference evidence="5 6" key="1">
    <citation type="submission" date="2017-10" db="EMBL/GenBank/DDBJ databases">
        <title>Comparative genomics in systemic dimorphic fungi from Ajellomycetaceae.</title>
        <authorList>
            <person name="Munoz J.F."/>
            <person name="Mcewen J.G."/>
            <person name="Clay O.K."/>
            <person name="Cuomo C.A."/>
        </authorList>
    </citation>
    <scope>NUCLEOTIDE SEQUENCE [LARGE SCALE GENOMIC DNA]</scope>
    <source>
        <strain evidence="5 6">UAMH7299</strain>
    </source>
</reference>
<feature type="compositionally biased region" description="Low complexity" evidence="1">
    <location>
        <begin position="53"/>
        <end position="103"/>
    </location>
</feature>
<proteinExistence type="predicted"/>
<feature type="transmembrane region" description="Helical" evidence="2">
    <location>
        <begin position="187"/>
        <end position="209"/>
    </location>
</feature>
<sequence length="267" mass="27690">MRWSPAFSLFFLATLLFAAIVAGADLDINKRQVLNNDDSDDDDPPPARQQTNSSPPTITEEEPTSTSTEPTSISTSTSSSSTTPTSTSTTSSETSTSTTSTPDKTPPPKTTPTDEKTEDKPPPKTTPPTTTPTETAVTITNTITADGTVIEETSISPLPTATPPPGLGQDGGSPGNSSGLSTSDRNIIIGVVVGVGGAIILGGIAFVAWRLRRKRAARGPSDEDDLMNAGTAVGSSTHETSTTNPSPFKSTLDQYHNPGPVNQSSNF</sequence>
<dbReference type="InterPro" id="IPR007567">
    <property type="entry name" value="Mid2_dom"/>
</dbReference>
<keyword evidence="2" id="KW-0472">Membrane</keyword>
<name>A0A2B7YE68_POLH7</name>
<evidence type="ECO:0000256" key="2">
    <source>
        <dbReference type="SAM" id="Phobius"/>
    </source>
</evidence>